<protein>
    <submittedName>
        <fullName evidence="14">Jg939 protein</fullName>
    </submittedName>
</protein>
<dbReference type="PANTHER" id="PTHR11690:SF288">
    <property type="entry name" value="AMILORIDE-SENSITIVE NA+ CHANNEL-RELATED"/>
    <property type="match status" value="1"/>
</dbReference>
<evidence type="ECO:0000256" key="12">
    <source>
        <dbReference type="RuleBase" id="RU000679"/>
    </source>
</evidence>
<evidence type="ECO:0000256" key="10">
    <source>
        <dbReference type="ARBA" id="ARBA00023201"/>
    </source>
</evidence>
<evidence type="ECO:0000256" key="2">
    <source>
        <dbReference type="ARBA" id="ARBA00007193"/>
    </source>
</evidence>
<evidence type="ECO:0000256" key="5">
    <source>
        <dbReference type="ARBA" id="ARBA00022692"/>
    </source>
</evidence>
<name>A0A8S4QSG5_9NEOP</name>
<evidence type="ECO:0000256" key="1">
    <source>
        <dbReference type="ARBA" id="ARBA00004141"/>
    </source>
</evidence>
<gene>
    <name evidence="14" type="primary">jg939</name>
    <name evidence="14" type="ORF">PAEG_LOCUS5595</name>
</gene>
<keyword evidence="4 12" id="KW-0894">Sodium channel</keyword>
<dbReference type="InterPro" id="IPR001873">
    <property type="entry name" value="ENaC"/>
</dbReference>
<comment type="caution">
    <text evidence="14">The sequence shown here is derived from an EMBL/GenBank/DDBJ whole genome shotgun (WGS) entry which is preliminary data.</text>
</comment>
<keyword evidence="15" id="KW-1185">Reference proteome</keyword>
<accession>A0A8S4QSG5</accession>
<dbReference type="OrthoDB" id="6436100at2759"/>
<dbReference type="AlphaFoldDB" id="A0A8S4QSG5"/>
<keyword evidence="3 12" id="KW-0813">Transport</keyword>
<feature type="transmembrane region" description="Helical" evidence="13">
    <location>
        <begin position="66"/>
        <end position="83"/>
    </location>
</feature>
<reference evidence="14" key="1">
    <citation type="submission" date="2022-03" db="EMBL/GenBank/DDBJ databases">
        <authorList>
            <person name="Lindestad O."/>
        </authorList>
    </citation>
    <scope>NUCLEOTIDE SEQUENCE</scope>
</reference>
<dbReference type="EMBL" id="CAKXAJ010018425">
    <property type="protein sequence ID" value="CAH2217713.1"/>
    <property type="molecule type" value="Genomic_DNA"/>
</dbReference>
<evidence type="ECO:0000256" key="13">
    <source>
        <dbReference type="SAM" id="Phobius"/>
    </source>
</evidence>
<keyword evidence="9 13" id="KW-0472">Membrane</keyword>
<comment type="similarity">
    <text evidence="2 12">Belongs to the amiloride-sensitive sodium channel (TC 1.A.6) family.</text>
</comment>
<evidence type="ECO:0000256" key="7">
    <source>
        <dbReference type="ARBA" id="ARBA00023053"/>
    </source>
</evidence>
<evidence type="ECO:0000256" key="4">
    <source>
        <dbReference type="ARBA" id="ARBA00022461"/>
    </source>
</evidence>
<organism evidence="14 15">
    <name type="scientific">Pararge aegeria aegeria</name>
    <dbReference type="NCBI Taxonomy" id="348720"/>
    <lineage>
        <taxon>Eukaryota</taxon>
        <taxon>Metazoa</taxon>
        <taxon>Ecdysozoa</taxon>
        <taxon>Arthropoda</taxon>
        <taxon>Hexapoda</taxon>
        <taxon>Insecta</taxon>
        <taxon>Pterygota</taxon>
        <taxon>Neoptera</taxon>
        <taxon>Endopterygota</taxon>
        <taxon>Lepidoptera</taxon>
        <taxon>Glossata</taxon>
        <taxon>Ditrysia</taxon>
        <taxon>Papilionoidea</taxon>
        <taxon>Nymphalidae</taxon>
        <taxon>Satyrinae</taxon>
        <taxon>Satyrini</taxon>
        <taxon>Parargina</taxon>
        <taxon>Pararge</taxon>
    </lineage>
</organism>
<keyword evidence="8 12" id="KW-0406">Ion transport</keyword>
<dbReference type="GO" id="GO:0005886">
    <property type="term" value="C:plasma membrane"/>
    <property type="evidence" value="ECO:0007669"/>
    <property type="project" value="TreeGrafter"/>
</dbReference>
<sequence>MPKKSTNSVWWREYRKKLYKPNVRNMSIGTVLRINFRKTFKEYLENCSFGGIQRIRKRGQSKEQRTMRVLLFCTMLGTIAYYLQNLWFENLARPMIVNMESSTYPISNIEFPAVTLCNFNRISKDSLEKLILE</sequence>
<evidence type="ECO:0000256" key="8">
    <source>
        <dbReference type="ARBA" id="ARBA00023065"/>
    </source>
</evidence>
<dbReference type="GO" id="GO:0015280">
    <property type="term" value="F:ligand-gated sodium channel activity"/>
    <property type="evidence" value="ECO:0007669"/>
    <property type="project" value="TreeGrafter"/>
</dbReference>
<evidence type="ECO:0000256" key="9">
    <source>
        <dbReference type="ARBA" id="ARBA00023136"/>
    </source>
</evidence>
<evidence type="ECO:0000256" key="11">
    <source>
        <dbReference type="ARBA" id="ARBA00023303"/>
    </source>
</evidence>
<keyword evidence="6 13" id="KW-1133">Transmembrane helix</keyword>
<keyword evidence="10 12" id="KW-0739">Sodium transport</keyword>
<keyword evidence="11 12" id="KW-0407">Ion channel</keyword>
<proteinExistence type="inferred from homology"/>
<comment type="subcellular location">
    <subcellularLocation>
        <location evidence="1">Membrane</location>
        <topology evidence="1">Multi-pass membrane protein</topology>
    </subcellularLocation>
</comment>
<keyword evidence="5 12" id="KW-0812">Transmembrane</keyword>
<dbReference type="PANTHER" id="PTHR11690">
    <property type="entry name" value="AMILORIDE-SENSITIVE SODIUM CHANNEL-RELATED"/>
    <property type="match status" value="1"/>
</dbReference>
<evidence type="ECO:0000256" key="3">
    <source>
        <dbReference type="ARBA" id="ARBA00022448"/>
    </source>
</evidence>
<keyword evidence="7" id="KW-0915">Sodium</keyword>
<evidence type="ECO:0000313" key="15">
    <source>
        <dbReference type="Proteomes" id="UP000838756"/>
    </source>
</evidence>
<dbReference type="Pfam" id="PF00858">
    <property type="entry name" value="ASC"/>
    <property type="match status" value="1"/>
</dbReference>
<evidence type="ECO:0000313" key="14">
    <source>
        <dbReference type="EMBL" id="CAH2217713.1"/>
    </source>
</evidence>
<evidence type="ECO:0000256" key="6">
    <source>
        <dbReference type="ARBA" id="ARBA00022989"/>
    </source>
</evidence>
<dbReference type="Proteomes" id="UP000838756">
    <property type="component" value="Unassembled WGS sequence"/>
</dbReference>